<comment type="function">
    <text evidence="2">Pyridoxal 5'-phosphate (PLP)-binding protein, which is involved in PLP homeostasis.</text>
</comment>
<evidence type="ECO:0000256" key="2">
    <source>
        <dbReference type="HAMAP-Rule" id="MF_02087"/>
    </source>
</evidence>
<sequence length="229" mass="25887">MTISENLFSIKKRIDSALLRAGRKGEDVKLIAVTKTMSVDKISETLSCGVHVFGENKVQELVDKYPKLAGEIEWHLIGHLQTNKVKYIADKVSMIHSVDSVKLAQEIDKRFGAIKKVIDILVEVNIDREESKHGVDPNSVMEFINSINTYENLKICGLMTVAPMAENPEDARIYFKRMKEIFEDIKKSNIDNIDMKYLSMGMTNDFETAIEEGANIIRIGSGIFGPRNY</sequence>
<dbReference type="PIRSF" id="PIRSF004848">
    <property type="entry name" value="YBL036c_PLPDEIII"/>
    <property type="match status" value="1"/>
</dbReference>
<evidence type="ECO:0000256" key="1">
    <source>
        <dbReference type="ARBA" id="ARBA00022898"/>
    </source>
</evidence>
<dbReference type="STRING" id="36849.OXPF_21640"/>
<name>A0A0P8WZS2_9CLOT</name>
<dbReference type="InterPro" id="IPR029066">
    <property type="entry name" value="PLP-binding_barrel"/>
</dbReference>
<evidence type="ECO:0000259" key="5">
    <source>
        <dbReference type="Pfam" id="PF01168"/>
    </source>
</evidence>
<gene>
    <name evidence="6" type="ORF">OXPF_21640</name>
</gene>
<dbReference type="InterPro" id="IPR001608">
    <property type="entry name" value="Ala_racemase_N"/>
</dbReference>
<dbReference type="EMBL" id="LKET01000032">
    <property type="protein sequence ID" value="KPU43999.1"/>
    <property type="molecule type" value="Genomic_DNA"/>
</dbReference>
<dbReference type="FunFam" id="3.20.20.10:FF:000018">
    <property type="entry name" value="Pyridoxal phosphate homeostasis protein"/>
    <property type="match status" value="1"/>
</dbReference>
<comment type="cofactor">
    <cofactor evidence="3">
        <name>pyridoxal 5'-phosphate</name>
        <dbReference type="ChEBI" id="CHEBI:597326"/>
    </cofactor>
</comment>
<evidence type="ECO:0000256" key="3">
    <source>
        <dbReference type="PIRSR" id="PIRSR004848-1"/>
    </source>
</evidence>
<dbReference type="SUPFAM" id="SSF51419">
    <property type="entry name" value="PLP-binding barrel"/>
    <property type="match status" value="1"/>
</dbReference>
<dbReference type="NCBIfam" id="TIGR00044">
    <property type="entry name" value="YggS family pyridoxal phosphate-dependent enzyme"/>
    <property type="match status" value="1"/>
</dbReference>
<feature type="modified residue" description="N6-(pyridoxal phosphate)lysine" evidence="2 3">
    <location>
        <position position="35"/>
    </location>
</feature>
<dbReference type="Gene3D" id="3.20.20.10">
    <property type="entry name" value="Alanine racemase"/>
    <property type="match status" value="1"/>
</dbReference>
<organism evidence="6 7">
    <name type="scientific">Oxobacter pfennigii</name>
    <dbReference type="NCBI Taxonomy" id="36849"/>
    <lineage>
        <taxon>Bacteria</taxon>
        <taxon>Bacillati</taxon>
        <taxon>Bacillota</taxon>
        <taxon>Clostridia</taxon>
        <taxon>Eubacteriales</taxon>
        <taxon>Clostridiaceae</taxon>
        <taxon>Oxobacter</taxon>
    </lineage>
</organism>
<dbReference type="GO" id="GO:0030170">
    <property type="term" value="F:pyridoxal phosphate binding"/>
    <property type="evidence" value="ECO:0007669"/>
    <property type="project" value="UniProtKB-UniRule"/>
</dbReference>
<dbReference type="Pfam" id="PF01168">
    <property type="entry name" value="Ala_racemase_N"/>
    <property type="match status" value="1"/>
</dbReference>
<comment type="similarity">
    <text evidence="2 4">Belongs to the pyridoxal phosphate-binding protein YggS/PROSC family.</text>
</comment>
<evidence type="ECO:0000256" key="4">
    <source>
        <dbReference type="RuleBase" id="RU004514"/>
    </source>
</evidence>
<dbReference type="HAMAP" id="MF_02087">
    <property type="entry name" value="PLP_homeostasis"/>
    <property type="match status" value="1"/>
</dbReference>
<keyword evidence="1 2" id="KW-0663">Pyridoxal phosphate</keyword>
<dbReference type="InterPro" id="IPR011078">
    <property type="entry name" value="PyrdxlP_homeostasis"/>
</dbReference>
<dbReference type="Proteomes" id="UP000050326">
    <property type="component" value="Unassembled WGS sequence"/>
</dbReference>
<feature type="domain" description="Alanine racemase N-terminal" evidence="5">
    <location>
        <begin position="24"/>
        <end position="226"/>
    </location>
</feature>
<proteinExistence type="inferred from homology"/>
<reference evidence="6 7" key="1">
    <citation type="submission" date="2015-09" db="EMBL/GenBank/DDBJ databases">
        <title>Genome sequence of Oxobacter pfennigii DSM 3222.</title>
        <authorList>
            <person name="Poehlein A."/>
            <person name="Bengelsdorf F.R."/>
            <person name="Schiel-Bengelsdorf B."/>
            <person name="Duerre P."/>
            <person name="Daniel R."/>
        </authorList>
    </citation>
    <scope>NUCLEOTIDE SEQUENCE [LARGE SCALE GENOMIC DNA]</scope>
    <source>
        <strain evidence="6 7">DSM 3222</strain>
    </source>
</reference>
<dbReference type="RefSeq" id="WP_054875204.1">
    <property type="nucleotide sequence ID" value="NZ_LKET01000032.1"/>
</dbReference>
<comment type="caution">
    <text evidence="6">The sequence shown here is derived from an EMBL/GenBank/DDBJ whole genome shotgun (WGS) entry which is preliminary data.</text>
</comment>
<accession>A0A0P8WZS2</accession>
<dbReference type="CDD" id="cd00635">
    <property type="entry name" value="PLPDE_III_YBL036c_like"/>
    <property type="match status" value="1"/>
</dbReference>
<evidence type="ECO:0000313" key="7">
    <source>
        <dbReference type="Proteomes" id="UP000050326"/>
    </source>
</evidence>
<keyword evidence="7" id="KW-1185">Reference proteome</keyword>
<dbReference type="PANTHER" id="PTHR10146">
    <property type="entry name" value="PROLINE SYNTHETASE CO-TRANSCRIBED BACTERIAL HOMOLOG PROTEIN"/>
    <property type="match status" value="1"/>
</dbReference>
<dbReference type="PATRIC" id="fig|36849.3.peg.2283"/>
<dbReference type="AlphaFoldDB" id="A0A0P8WZS2"/>
<protein>
    <recommendedName>
        <fullName evidence="2">Pyridoxal phosphate homeostasis protein</fullName>
        <shortName evidence="2">PLP homeostasis protein</shortName>
    </recommendedName>
</protein>
<evidence type="ECO:0000313" key="6">
    <source>
        <dbReference type="EMBL" id="KPU43999.1"/>
    </source>
</evidence>
<dbReference type="PANTHER" id="PTHR10146:SF14">
    <property type="entry name" value="PYRIDOXAL PHOSPHATE HOMEOSTASIS PROTEIN"/>
    <property type="match status" value="1"/>
</dbReference>